<dbReference type="InterPro" id="IPR038765">
    <property type="entry name" value="Papain-like_cys_pep_sf"/>
</dbReference>
<evidence type="ECO:0000313" key="3">
    <source>
        <dbReference type="Proteomes" id="UP000321408"/>
    </source>
</evidence>
<dbReference type="SUPFAM" id="SSF54001">
    <property type="entry name" value="Cysteine proteinases"/>
    <property type="match status" value="1"/>
</dbReference>
<gene>
    <name evidence="2" type="ORF">DSAG12_01380</name>
</gene>
<keyword evidence="3" id="KW-1185">Reference proteome</keyword>
<dbReference type="PANTHER" id="PTHR33490:SF3">
    <property type="entry name" value="CONSERVED INTEGRAL MEMBRANE PROTEIN"/>
    <property type="match status" value="1"/>
</dbReference>
<dbReference type="Gene3D" id="3.10.620.30">
    <property type="match status" value="1"/>
</dbReference>
<dbReference type="KEGG" id="psyt:DSAG12_01380"/>
<dbReference type="EMBL" id="CP042905">
    <property type="protein sequence ID" value="QEE15554.1"/>
    <property type="molecule type" value="Genomic_DNA"/>
</dbReference>
<dbReference type="PANTHER" id="PTHR33490">
    <property type="entry name" value="BLR5614 PROTEIN-RELATED"/>
    <property type="match status" value="1"/>
</dbReference>
<sequence length="231" mass="27654">MLQNNRDLSRYLKPSYMINWKNPIILSELSKIIKDIPENNDVQKAIKIFYYVRDTFRYKVTFDFATPHILRATTTFKQGYGHCVRKAILLAAFGRAAGIPTKLHFVDLKNHLLRPEWIDKFGEQLLWHGYVEFFLNDKWVKANPAYDKELCIRHNYYIIEFNGKDDALFTPLDLSGNKFMDYVKDHGTFAKVPYIPMVFDWFKYYAPYIYKLRKRKRKKRKKQKSQNSSKK</sequence>
<protein>
    <submittedName>
        <fullName evidence="2">Transglutaminase family protein</fullName>
    </submittedName>
</protein>
<reference evidence="2 3" key="2">
    <citation type="journal article" date="2024" name="Int. J. Syst. Evol. Microbiol.">
        <title>Promethearchaeum syntrophicum gen. nov., sp. nov., an anaerobic, obligately syntrophic archaeon, the first isolate of the lineage 'Asgard' archaea, and proposal of the new archaeal phylum Promethearchaeota phyl. nov. and kingdom Promethearchaeati regn. nov.</title>
        <authorList>
            <person name="Imachi H."/>
            <person name="Nobu M.K."/>
            <person name="Kato S."/>
            <person name="Takaki Y."/>
            <person name="Miyazaki M."/>
            <person name="Miyata M."/>
            <person name="Ogawara M."/>
            <person name="Saito Y."/>
            <person name="Sakai S."/>
            <person name="Tahara Y.O."/>
            <person name="Takano Y."/>
            <person name="Tasumi E."/>
            <person name="Uematsu K."/>
            <person name="Yoshimura T."/>
            <person name="Itoh T."/>
            <person name="Ohkuma M."/>
            <person name="Takai K."/>
        </authorList>
    </citation>
    <scope>NUCLEOTIDE SEQUENCE [LARGE SCALE GENOMIC DNA]</scope>
    <source>
        <strain evidence="2 3">MK-D1</strain>
    </source>
</reference>
<dbReference type="RefSeq" id="WP_147662459.1">
    <property type="nucleotide sequence ID" value="NZ_CP042905.2"/>
</dbReference>
<dbReference type="Proteomes" id="UP000321408">
    <property type="component" value="Chromosome"/>
</dbReference>
<dbReference type="GeneID" id="41329373"/>
<feature type="domain" description="Transglutaminase-like" evidence="1">
    <location>
        <begin position="36"/>
        <end position="144"/>
    </location>
</feature>
<evidence type="ECO:0000259" key="1">
    <source>
        <dbReference type="Pfam" id="PF01841"/>
    </source>
</evidence>
<dbReference type="OrthoDB" id="18481at2157"/>
<dbReference type="InterPro" id="IPR002931">
    <property type="entry name" value="Transglutaminase-like"/>
</dbReference>
<evidence type="ECO:0000313" key="2">
    <source>
        <dbReference type="EMBL" id="QEE15554.1"/>
    </source>
</evidence>
<name>A0A5B9D8W4_9ARCH</name>
<dbReference type="AlphaFoldDB" id="A0A5B9D8W4"/>
<accession>A0A5B9D8W4</accession>
<organism evidence="2 3">
    <name type="scientific">Promethearchaeum syntrophicum</name>
    <dbReference type="NCBI Taxonomy" id="2594042"/>
    <lineage>
        <taxon>Archaea</taxon>
        <taxon>Promethearchaeati</taxon>
        <taxon>Promethearchaeota</taxon>
        <taxon>Promethearchaeia</taxon>
        <taxon>Promethearchaeales</taxon>
        <taxon>Promethearchaeaceae</taxon>
        <taxon>Promethearchaeum</taxon>
    </lineage>
</organism>
<proteinExistence type="predicted"/>
<reference evidence="2 3" key="1">
    <citation type="journal article" date="2020" name="Nature">
        <title>Isolation of an archaeon at the prokaryote-eukaryote interface.</title>
        <authorList>
            <person name="Imachi H."/>
            <person name="Nobu M.K."/>
            <person name="Nakahara N."/>
            <person name="Morono Y."/>
            <person name="Ogawara M."/>
            <person name="Takaki Y."/>
            <person name="Takano Y."/>
            <person name="Uematsu K."/>
            <person name="Ikuta T."/>
            <person name="Ito M."/>
            <person name="Matsui Y."/>
            <person name="Miyazaki M."/>
            <person name="Murata K."/>
            <person name="Saito Y."/>
            <person name="Sakai S."/>
            <person name="Song C."/>
            <person name="Tasumi E."/>
            <person name="Yamanaka Y."/>
            <person name="Yamaguchi T."/>
            <person name="Kamagata Y."/>
            <person name="Tamaki H."/>
            <person name="Takai K."/>
        </authorList>
    </citation>
    <scope>NUCLEOTIDE SEQUENCE [LARGE SCALE GENOMIC DNA]</scope>
    <source>
        <strain evidence="2 3">MK-D1</strain>
    </source>
</reference>
<dbReference type="Pfam" id="PF01841">
    <property type="entry name" value="Transglut_core"/>
    <property type="match status" value="1"/>
</dbReference>